<name>A0A8J2LFK9_9HEXA</name>
<gene>
    <name evidence="2" type="ORF">AFUS01_LOCUS32049</name>
</gene>
<evidence type="ECO:0000313" key="2">
    <source>
        <dbReference type="EMBL" id="CAG7821733.1"/>
    </source>
</evidence>
<sequence>LRRTGTSMCGKYNRTDLRRCVLSANTFICHDFEESFVLQRSFAKHLFPSQFRLFCDEDLKSIIENVLTLPKTALVVPANEFEFYWEQVRNQMRGKNLKFWHNRKTINDQLIRPTISVFLFGHVLNERYGHVAKRVKIMLSAGLYAFWEKWDKIRFPRSNTNYHSKVPDKGGASALSMDSSLVLALIAFMVGLLLCLGIFLGEVLSQHYTFLK</sequence>
<dbReference type="EMBL" id="CAJVCH010519358">
    <property type="protein sequence ID" value="CAG7821733.1"/>
    <property type="molecule type" value="Genomic_DNA"/>
</dbReference>
<proteinExistence type="predicted"/>
<reference evidence="2" key="1">
    <citation type="submission" date="2021-06" db="EMBL/GenBank/DDBJ databases">
        <authorList>
            <person name="Hodson N. C."/>
            <person name="Mongue J. A."/>
            <person name="Jaron S. K."/>
        </authorList>
    </citation>
    <scope>NUCLEOTIDE SEQUENCE</scope>
</reference>
<comment type="caution">
    <text evidence="2">The sequence shown here is derived from an EMBL/GenBank/DDBJ whole genome shotgun (WGS) entry which is preliminary data.</text>
</comment>
<evidence type="ECO:0000256" key="1">
    <source>
        <dbReference type="SAM" id="Phobius"/>
    </source>
</evidence>
<accession>A0A8J2LFK9</accession>
<dbReference type="AlphaFoldDB" id="A0A8J2LFK9"/>
<dbReference type="Proteomes" id="UP000708208">
    <property type="component" value="Unassembled WGS sequence"/>
</dbReference>
<keyword evidence="3" id="KW-1185">Reference proteome</keyword>
<evidence type="ECO:0000313" key="3">
    <source>
        <dbReference type="Proteomes" id="UP000708208"/>
    </source>
</evidence>
<feature type="transmembrane region" description="Helical" evidence="1">
    <location>
        <begin position="181"/>
        <end position="201"/>
    </location>
</feature>
<keyword evidence="1" id="KW-0812">Transmembrane</keyword>
<feature type="non-terminal residue" evidence="2">
    <location>
        <position position="1"/>
    </location>
</feature>
<keyword evidence="1" id="KW-0472">Membrane</keyword>
<keyword evidence="1" id="KW-1133">Transmembrane helix</keyword>
<organism evidence="2 3">
    <name type="scientific">Allacma fusca</name>
    <dbReference type="NCBI Taxonomy" id="39272"/>
    <lineage>
        <taxon>Eukaryota</taxon>
        <taxon>Metazoa</taxon>
        <taxon>Ecdysozoa</taxon>
        <taxon>Arthropoda</taxon>
        <taxon>Hexapoda</taxon>
        <taxon>Collembola</taxon>
        <taxon>Symphypleona</taxon>
        <taxon>Sminthuridae</taxon>
        <taxon>Allacma</taxon>
    </lineage>
</organism>
<protein>
    <submittedName>
        <fullName evidence="2">Uncharacterized protein</fullName>
    </submittedName>
</protein>